<reference evidence="2" key="1">
    <citation type="journal article" date="2022" name="Mol. Ecol. Resour.">
        <title>The genomes of chicory, endive, great burdock and yacon provide insights into Asteraceae palaeo-polyploidization history and plant inulin production.</title>
        <authorList>
            <person name="Fan W."/>
            <person name="Wang S."/>
            <person name="Wang H."/>
            <person name="Wang A."/>
            <person name="Jiang F."/>
            <person name="Liu H."/>
            <person name="Zhao H."/>
            <person name="Xu D."/>
            <person name="Zhang Y."/>
        </authorList>
    </citation>
    <scope>NUCLEOTIDE SEQUENCE [LARGE SCALE GENOMIC DNA]</scope>
    <source>
        <strain evidence="2">cv. Yunnan</strain>
    </source>
</reference>
<gene>
    <name evidence="1" type="ORF">L1987_16119</name>
</gene>
<comment type="caution">
    <text evidence="1">The sequence shown here is derived from an EMBL/GenBank/DDBJ whole genome shotgun (WGS) entry which is preliminary data.</text>
</comment>
<sequence>MERFALWEARCMTKARQLGVSTPVLYALDTVSHTLTFECVEGPSIRDIFLEFGLQGVVEEKMDDIALHPLFVIYHPLYAISVCYLSFFICSRTRKAS</sequence>
<dbReference type="EMBL" id="CM042022">
    <property type="protein sequence ID" value="KAI3816423.1"/>
    <property type="molecule type" value="Genomic_DNA"/>
</dbReference>
<accession>A0ACB9J9Q5</accession>
<organism evidence="1 2">
    <name type="scientific">Smallanthus sonchifolius</name>
    <dbReference type="NCBI Taxonomy" id="185202"/>
    <lineage>
        <taxon>Eukaryota</taxon>
        <taxon>Viridiplantae</taxon>
        <taxon>Streptophyta</taxon>
        <taxon>Embryophyta</taxon>
        <taxon>Tracheophyta</taxon>
        <taxon>Spermatophyta</taxon>
        <taxon>Magnoliopsida</taxon>
        <taxon>eudicotyledons</taxon>
        <taxon>Gunneridae</taxon>
        <taxon>Pentapetalae</taxon>
        <taxon>asterids</taxon>
        <taxon>campanulids</taxon>
        <taxon>Asterales</taxon>
        <taxon>Asteraceae</taxon>
        <taxon>Asteroideae</taxon>
        <taxon>Heliantheae alliance</taxon>
        <taxon>Millerieae</taxon>
        <taxon>Smallanthus</taxon>
    </lineage>
</organism>
<name>A0ACB9J9Q5_9ASTR</name>
<proteinExistence type="predicted"/>
<evidence type="ECO:0000313" key="2">
    <source>
        <dbReference type="Proteomes" id="UP001056120"/>
    </source>
</evidence>
<dbReference type="Proteomes" id="UP001056120">
    <property type="component" value="Linkage Group LG05"/>
</dbReference>
<keyword evidence="2" id="KW-1185">Reference proteome</keyword>
<reference evidence="1 2" key="2">
    <citation type="journal article" date="2022" name="Mol. Ecol. Resour.">
        <title>The genomes of chicory, endive, great burdock and yacon provide insights into Asteraceae paleo-polyploidization history and plant inulin production.</title>
        <authorList>
            <person name="Fan W."/>
            <person name="Wang S."/>
            <person name="Wang H."/>
            <person name="Wang A."/>
            <person name="Jiang F."/>
            <person name="Liu H."/>
            <person name="Zhao H."/>
            <person name="Xu D."/>
            <person name="Zhang Y."/>
        </authorList>
    </citation>
    <scope>NUCLEOTIDE SEQUENCE [LARGE SCALE GENOMIC DNA]</scope>
    <source>
        <strain evidence="2">cv. Yunnan</strain>
        <tissue evidence="1">Leaves</tissue>
    </source>
</reference>
<evidence type="ECO:0000313" key="1">
    <source>
        <dbReference type="EMBL" id="KAI3816423.1"/>
    </source>
</evidence>
<protein>
    <submittedName>
        <fullName evidence="1">Uncharacterized protein</fullName>
    </submittedName>
</protein>